<comment type="caution">
    <text evidence="1">The sequence shown here is derived from an EMBL/GenBank/DDBJ whole genome shotgun (WGS) entry which is preliminary data.</text>
</comment>
<dbReference type="EMBL" id="CAJVCH010337564">
    <property type="protein sequence ID" value="CAG7815159.1"/>
    <property type="molecule type" value="Genomic_DNA"/>
</dbReference>
<gene>
    <name evidence="1" type="ORF">AFUS01_LOCUS25857</name>
</gene>
<sequence>CIHFSDYSDDDTDYPEGGYVSEPGIEFIKSAVNLKSRPRSGSVRPTLLKSASFSENEIDSESEFSKN</sequence>
<reference evidence="1" key="1">
    <citation type="submission" date="2021-06" db="EMBL/GenBank/DDBJ databases">
        <authorList>
            <person name="Hodson N. C."/>
            <person name="Mongue J. A."/>
            <person name="Jaron S. K."/>
        </authorList>
    </citation>
    <scope>NUCLEOTIDE SEQUENCE</scope>
</reference>
<evidence type="ECO:0000313" key="2">
    <source>
        <dbReference type="Proteomes" id="UP000708208"/>
    </source>
</evidence>
<accession>A0A8J2PII7</accession>
<dbReference type="Proteomes" id="UP000708208">
    <property type="component" value="Unassembled WGS sequence"/>
</dbReference>
<dbReference type="AlphaFoldDB" id="A0A8J2PII7"/>
<keyword evidence="2" id="KW-1185">Reference proteome</keyword>
<organism evidence="1 2">
    <name type="scientific">Allacma fusca</name>
    <dbReference type="NCBI Taxonomy" id="39272"/>
    <lineage>
        <taxon>Eukaryota</taxon>
        <taxon>Metazoa</taxon>
        <taxon>Ecdysozoa</taxon>
        <taxon>Arthropoda</taxon>
        <taxon>Hexapoda</taxon>
        <taxon>Collembola</taxon>
        <taxon>Symphypleona</taxon>
        <taxon>Sminthuridae</taxon>
        <taxon>Allacma</taxon>
    </lineage>
</organism>
<proteinExistence type="predicted"/>
<name>A0A8J2PII7_9HEXA</name>
<evidence type="ECO:0000313" key="1">
    <source>
        <dbReference type="EMBL" id="CAG7815159.1"/>
    </source>
</evidence>
<feature type="non-terminal residue" evidence="1">
    <location>
        <position position="67"/>
    </location>
</feature>
<protein>
    <submittedName>
        <fullName evidence="1">Uncharacterized protein</fullName>
    </submittedName>
</protein>